<dbReference type="Pfam" id="PF01636">
    <property type="entry name" value="APH"/>
    <property type="match status" value="1"/>
</dbReference>
<dbReference type="InterPro" id="IPR052732">
    <property type="entry name" value="Cell-binding_unc_protein"/>
</dbReference>
<dbReference type="RefSeq" id="WP_163042160.1">
    <property type="nucleotide sequence ID" value="NZ_JAAAMJ010000001.1"/>
</dbReference>
<name>A0A6L9MC81_9HYPH</name>
<dbReference type="InterPro" id="IPR011009">
    <property type="entry name" value="Kinase-like_dom_sf"/>
</dbReference>
<dbReference type="InterPro" id="IPR027417">
    <property type="entry name" value="P-loop_NTPase"/>
</dbReference>
<dbReference type="InterPro" id="IPR002575">
    <property type="entry name" value="Aminoglycoside_PTrfase"/>
</dbReference>
<feature type="domain" description="Aminoglycoside phosphotransferase" evidence="1">
    <location>
        <begin position="124"/>
        <end position="273"/>
    </location>
</feature>
<protein>
    <submittedName>
        <fullName evidence="2">AAA family ATPase</fullName>
    </submittedName>
</protein>
<dbReference type="Gene3D" id="3.90.1200.10">
    <property type="match status" value="1"/>
</dbReference>
<evidence type="ECO:0000313" key="2">
    <source>
        <dbReference type="EMBL" id="NDV85429.1"/>
    </source>
</evidence>
<dbReference type="PANTHER" id="PTHR43883">
    <property type="entry name" value="SLR0207 PROTEIN"/>
    <property type="match status" value="1"/>
</dbReference>
<accession>A0A6L9MC81</accession>
<dbReference type="AlphaFoldDB" id="A0A6L9MC81"/>
<dbReference type="SUPFAM" id="SSF52540">
    <property type="entry name" value="P-loop containing nucleoside triphosphate hydrolases"/>
    <property type="match status" value="1"/>
</dbReference>
<dbReference type="Pfam" id="PF13671">
    <property type="entry name" value="AAA_33"/>
    <property type="match status" value="1"/>
</dbReference>
<dbReference type="EMBL" id="JAAAMJ010000001">
    <property type="protein sequence ID" value="NDV85429.1"/>
    <property type="molecule type" value="Genomic_DNA"/>
</dbReference>
<sequence>MGGEGQGETIDFVRQAAFEGVDPAALDEVTTHISVVQIGGDRAFKLKRAVKLGYVDFATPERRVAACQREVELNRRTAPMLYKGVRRIVRGSDGCLALDGEGTLVDAVVEMARFDGDGLFDQMAIDGRLTAPLMTRLARHVAGFHAGLPAERGTGGAAVMAGVLDINERALATTTVFPTDEVAAFNRRFRATLSVHAALLDRRGETGKIRRCHGDLHLHNICLVGGEPTLFDCLEFDEAMATTDILYDLAFLLMDLWHRGLEEAANLVLNRYLDEIDETEGLPLLPFLMAVRAAVRAHVTATQAVEGGTGAARLADEARAYFDLARELLEPRAPRVVAVGGLSGSGKSTVAAAIAPEIGPPPGARIVSSDRLRKRLFAVPVETRLPAECYTADVSDRVYDAMIETAERIARLRHGVVADGVFDRPSERARIAAAAEAAGLSFTGLWLEAPTDRLLERVARRTADPSDATTDVVREQVARDRDPVEWEVLPSEASIEIVADRARQLIVRR</sequence>
<dbReference type="Proteomes" id="UP000476332">
    <property type="component" value="Unassembled WGS sequence"/>
</dbReference>
<gene>
    <name evidence="2" type="ORF">GTW51_01815</name>
</gene>
<organism evidence="2 3">
    <name type="scientific">Aurantimonas aggregata</name>
    <dbReference type="NCBI Taxonomy" id="2047720"/>
    <lineage>
        <taxon>Bacteria</taxon>
        <taxon>Pseudomonadati</taxon>
        <taxon>Pseudomonadota</taxon>
        <taxon>Alphaproteobacteria</taxon>
        <taxon>Hyphomicrobiales</taxon>
        <taxon>Aurantimonadaceae</taxon>
        <taxon>Aurantimonas</taxon>
    </lineage>
</organism>
<evidence type="ECO:0000313" key="3">
    <source>
        <dbReference type="Proteomes" id="UP000476332"/>
    </source>
</evidence>
<dbReference type="PANTHER" id="PTHR43883:SF1">
    <property type="entry name" value="GLUCONOKINASE"/>
    <property type="match status" value="1"/>
</dbReference>
<evidence type="ECO:0000259" key="1">
    <source>
        <dbReference type="Pfam" id="PF01636"/>
    </source>
</evidence>
<comment type="caution">
    <text evidence="2">The sequence shown here is derived from an EMBL/GenBank/DDBJ whole genome shotgun (WGS) entry which is preliminary data.</text>
</comment>
<keyword evidence="3" id="KW-1185">Reference proteome</keyword>
<dbReference type="SUPFAM" id="SSF56112">
    <property type="entry name" value="Protein kinase-like (PK-like)"/>
    <property type="match status" value="1"/>
</dbReference>
<reference evidence="2 3" key="1">
    <citation type="submission" date="2020-01" db="EMBL/GenBank/DDBJ databases">
        <title>Genomes of bacteria type strains.</title>
        <authorList>
            <person name="Chen J."/>
            <person name="Zhu S."/>
            <person name="Chen J."/>
        </authorList>
    </citation>
    <scope>NUCLEOTIDE SEQUENCE [LARGE SCALE GENOMIC DNA]</scope>
    <source>
        <strain evidence="2 3">KCTC 52919</strain>
    </source>
</reference>
<dbReference type="Gene3D" id="3.40.50.300">
    <property type="entry name" value="P-loop containing nucleotide triphosphate hydrolases"/>
    <property type="match status" value="1"/>
</dbReference>
<proteinExistence type="predicted"/>